<evidence type="ECO:0000256" key="2">
    <source>
        <dbReference type="ARBA" id="ARBA00007430"/>
    </source>
</evidence>
<feature type="transmembrane region" description="Helical" evidence="7">
    <location>
        <begin position="239"/>
        <end position="260"/>
    </location>
</feature>
<dbReference type="InterPro" id="IPR050833">
    <property type="entry name" value="Poly_Biosynth_Transport"/>
</dbReference>
<organism evidence="8 9">
    <name type="scientific">Pontibacter silvestris</name>
    <dbReference type="NCBI Taxonomy" id="2305183"/>
    <lineage>
        <taxon>Bacteria</taxon>
        <taxon>Pseudomonadati</taxon>
        <taxon>Bacteroidota</taxon>
        <taxon>Cytophagia</taxon>
        <taxon>Cytophagales</taxon>
        <taxon>Hymenobacteraceae</taxon>
        <taxon>Pontibacter</taxon>
    </lineage>
</organism>
<dbReference type="Proteomes" id="UP001597369">
    <property type="component" value="Unassembled WGS sequence"/>
</dbReference>
<feature type="transmembrane region" description="Helical" evidence="7">
    <location>
        <begin position="21"/>
        <end position="43"/>
    </location>
</feature>
<proteinExistence type="inferred from homology"/>
<feature type="transmembrane region" description="Helical" evidence="7">
    <location>
        <begin position="368"/>
        <end position="386"/>
    </location>
</feature>
<protein>
    <submittedName>
        <fullName evidence="8">Lipopolysaccharide biosynthesis protein</fullName>
    </submittedName>
</protein>
<evidence type="ECO:0000313" key="8">
    <source>
        <dbReference type="EMBL" id="MFD2067366.1"/>
    </source>
</evidence>
<dbReference type="Pfam" id="PF13440">
    <property type="entry name" value="Polysacc_synt_3"/>
    <property type="match status" value="1"/>
</dbReference>
<evidence type="ECO:0000256" key="5">
    <source>
        <dbReference type="ARBA" id="ARBA00022989"/>
    </source>
</evidence>
<keyword evidence="3" id="KW-1003">Cell membrane</keyword>
<feature type="transmembrane region" description="Helical" evidence="7">
    <location>
        <begin position="422"/>
        <end position="442"/>
    </location>
</feature>
<evidence type="ECO:0000256" key="4">
    <source>
        <dbReference type="ARBA" id="ARBA00022692"/>
    </source>
</evidence>
<feature type="transmembrane region" description="Helical" evidence="7">
    <location>
        <begin position="327"/>
        <end position="347"/>
    </location>
</feature>
<feature type="transmembrane region" description="Helical" evidence="7">
    <location>
        <begin position="297"/>
        <end position="315"/>
    </location>
</feature>
<feature type="transmembrane region" description="Helical" evidence="7">
    <location>
        <begin position="49"/>
        <end position="73"/>
    </location>
</feature>
<feature type="transmembrane region" description="Helical" evidence="7">
    <location>
        <begin position="212"/>
        <end position="233"/>
    </location>
</feature>
<feature type="transmembrane region" description="Helical" evidence="7">
    <location>
        <begin position="85"/>
        <end position="107"/>
    </location>
</feature>
<reference evidence="9" key="1">
    <citation type="journal article" date="2019" name="Int. J. Syst. Evol. Microbiol.">
        <title>The Global Catalogue of Microorganisms (GCM) 10K type strain sequencing project: providing services to taxonomists for standard genome sequencing and annotation.</title>
        <authorList>
            <consortium name="The Broad Institute Genomics Platform"/>
            <consortium name="The Broad Institute Genome Sequencing Center for Infectious Disease"/>
            <person name="Wu L."/>
            <person name="Ma J."/>
        </authorList>
    </citation>
    <scope>NUCLEOTIDE SEQUENCE [LARGE SCALE GENOMIC DNA]</scope>
    <source>
        <strain evidence="9">JCM 16545</strain>
    </source>
</reference>
<dbReference type="CDD" id="cd13127">
    <property type="entry name" value="MATE_tuaB_like"/>
    <property type="match status" value="1"/>
</dbReference>
<keyword evidence="6 7" id="KW-0472">Membrane</keyword>
<comment type="caution">
    <text evidence="8">The sequence shown here is derived from an EMBL/GenBank/DDBJ whole genome shotgun (WGS) entry which is preliminary data.</text>
</comment>
<keyword evidence="4 7" id="KW-0812">Transmembrane</keyword>
<feature type="transmembrane region" description="Helical" evidence="7">
    <location>
        <begin position="181"/>
        <end position="200"/>
    </location>
</feature>
<gene>
    <name evidence="8" type="ORF">ACFSKU_10775</name>
</gene>
<keyword evidence="5 7" id="KW-1133">Transmembrane helix</keyword>
<dbReference type="RefSeq" id="WP_229962703.1">
    <property type="nucleotide sequence ID" value="NZ_JAJJWI010000030.1"/>
</dbReference>
<sequence>MRQTEPHSLKLKVVNGIIWNVIELVINRGFAFAIKLVLAKLLFPEQFGLVGMATVFASFVQVFNDIGIGAALVQRKDEDLEEIHLHTAFWTGLVWSVGIYIIMVFIVAPLAASFYKEPVLRSIVPVMSLGVLSSPVNLVHKAQLTRQMMFKKLAFISNLSNIFSGVIALVLAFWGAGIWSLVFNSVASFVIAMPLFFSATKWVPKLRWDKQAFHDVFGFGVYTTGTNVFNNLISKLDYLLIGKLLSASALGVYTLAFVLTDTFRSQIMNMINKVMYPVYGKKQDSPDLIRKYYLKTITYNSVCIYPVMVFFIVLGEPFIFGFFGERWSGSIIPLKALALSVMIHMLINSHGSLIRGIGKPKLEMNLQLFKAFCLYAPLISLGIYKYGIVGAAWSFVVTKAAEVVLAQYYLKKLIDVSYKDLFLSIRGPLLASIVAALLSYLLYILQVHYMLCALGLAASYGAMIWLLMGKELKLQFKEVKRGKKQGAKELKEVAQVV</sequence>
<keyword evidence="9" id="KW-1185">Reference proteome</keyword>
<feature type="transmembrane region" description="Helical" evidence="7">
    <location>
        <begin position="119"/>
        <end position="140"/>
    </location>
</feature>
<dbReference type="PANTHER" id="PTHR30250">
    <property type="entry name" value="PST FAMILY PREDICTED COLANIC ACID TRANSPORTER"/>
    <property type="match status" value="1"/>
</dbReference>
<evidence type="ECO:0000313" key="9">
    <source>
        <dbReference type="Proteomes" id="UP001597369"/>
    </source>
</evidence>
<comment type="subcellular location">
    <subcellularLocation>
        <location evidence="1">Cell membrane</location>
        <topology evidence="1">Multi-pass membrane protein</topology>
    </subcellularLocation>
</comment>
<accession>A0ABW4WYM6</accession>
<feature type="transmembrane region" description="Helical" evidence="7">
    <location>
        <begin position="448"/>
        <end position="468"/>
    </location>
</feature>
<comment type="similarity">
    <text evidence="2">Belongs to the polysaccharide synthase family.</text>
</comment>
<evidence type="ECO:0000256" key="3">
    <source>
        <dbReference type="ARBA" id="ARBA00022475"/>
    </source>
</evidence>
<evidence type="ECO:0000256" key="6">
    <source>
        <dbReference type="ARBA" id="ARBA00023136"/>
    </source>
</evidence>
<evidence type="ECO:0000256" key="7">
    <source>
        <dbReference type="SAM" id="Phobius"/>
    </source>
</evidence>
<name>A0ABW4WYM6_9BACT</name>
<feature type="transmembrane region" description="Helical" evidence="7">
    <location>
        <begin position="152"/>
        <end position="175"/>
    </location>
</feature>
<dbReference type="PANTHER" id="PTHR30250:SF10">
    <property type="entry name" value="LIPOPOLYSACCHARIDE BIOSYNTHESIS PROTEIN WZXC"/>
    <property type="match status" value="1"/>
</dbReference>
<evidence type="ECO:0000256" key="1">
    <source>
        <dbReference type="ARBA" id="ARBA00004651"/>
    </source>
</evidence>
<dbReference type="EMBL" id="JBHUHV010000030">
    <property type="protein sequence ID" value="MFD2067366.1"/>
    <property type="molecule type" value="Genomic_DNA"/>
</dbReference>